<evidence type="ECO:0000256" key="5">
    <source>
        <dbReference type="ARBA" id="ARBA00023010"/>
    </source>
</evidence>
<dbReference type="GO" id="GO:0008139">
    <property type="term" value="F:nuclear localization sequence binding"/>
    <property type="evidence" value="ECO:0007669"/>
    <property type="project" value="InterPro"/>
</dbReference>
<evidence type="ECO:0000256" key="2">
    <source>
        <dbReference type="ARBA" id="ARBA00022448"/>
    </source>
</evidence>
<feature type="compositionally biased region" description="Gly residues" evidence="8">
    <location>
        <begin position="183"/>
        <end position="195"/>
    </location>
</feature>
<dbReference type="GO" id="GO:0015031">
    <property type="term" value="P:protein transport"/>
    <property type="evidence" value="ECO:0007669"/>
    <property type="project" value="UniProtKB-KW"/>
</dbReference>
<feature type="region of interest" description="Disordered" evidence="8">
    <location>
        <begin position="503"/>
        <end position="525"/>
    </location>
</feature>
<gene>
    <name evidence="9" type="ORF">MIND_00267700</name>
</gene>
<proteinExistence type="predicted"/>
<feature type="compositionally biased region" description="Low complexity" evidence="8">
    <location>
        <begin position="79"/>
        <end position="141"/>
    </location>
</feature>
<dbReference type="GO" id="GO:0005643">
    <property type="term" value="C:nuclear pore"/>
    <property type="evidence" value="ECO:0007669"/>
    <property type="project" value="UniProtKB-SubCell"/>
</dbReference>
<dbReference type="InterPro" id="IPR025574">
    <property type="entry name" value="Nucleoporin_FG_rpt"/>
</dbReference>
<dbReference type="AlphaFoldDB" id="A0A8H6T686"/>
<sequence>MAFATSAAAFNIKPTTTSSVFGAPKQPATNAFGGGNAFGQSTNSVFGQPAQQNQTPSVFGQPAAQTQPQGGLFGQSQAQPQTGGLFGQQQQQQPATGGLFGQPQQQQPATGGLFGQTQQQQQPATGGLFGQTQTQQPAAGTGLFGQPQQQPATTGLFGQSQAQQPATGLFGQSQTAQQPATGGLFGNTQTGGGLFGNTQNNTQQTGGGLFGASQTIQQPATGGLFGGAGASAFGAPKPAGSTLFGGGATQQPQQQASTLFGGASTTTNPLFGGTASTTTNPLFGGSSNTLFGAKPAQPQPSQGAPPFTKSTKFNDLPDNIKKTFEEIDTHIQSRIQISKGLHERKLGEEATKGRDLIRVVHTEIINTATAIHNDFTFVRDLRNKTDTAVEDTIVATRIIDGYRNPHANMAYLKDHAGFPLEFFTRVTEQMRQRLAWYKSTIEQIERKLSSSAGQAQTPQSIHATLQAQNATFLALAAKTAALDAQLQKIKQLYAQLLRSRTGSNRDPFEGDAGDGPDLGLGSLRM</sequence>
<reference evidence="9" key="1">
    <citation type="submission" date="2020-05" db="EMBL/GenBank/DDBJ databases">
        <title>Mycena genomes resolve the evolution of fungal bioluminescence.</title>
        <authorList>
            <person name="Tsai I.J."/>
        </authorList>
    </citation>
    <scope>NUCLEOTIDE SEQUENCE</scope>
    <source>
        <strain evidence="9">171206Taipei</strain>
    </source>
</reference>
<feature type="compositionally biased region" description="Low complexity" evidence="8">
    <location>
        <begin position="60"/>
        <end position="70"/>
    </location>
</feature>
<feature type="region of interest" description="Disordered" evidence="8">
    <location>
        <begin position="31"/>
        <end position="214"/>
    </location>
</feature>
<dbReference type="GO" id="GO:0017056">
    <property type="term" value="F:structural constituent of nuclear pore"/>
    <property type="evidence" value="ECO:0007669"/>
    <property type="project" value="InterPro"/>
</dbReference>
<feature type="compositionally biased region" description="Polar residues" evidence="8">
    <location>
        <begin position="146"/>
        <end position="180"/>
    </location>
</feature>
<feature type="compositionally biased region" description="Low complexity" evidence="8">
    <location>
        <begin position="293"/>
        <end position="306"/>
    </location>
</feature>
<feature type="region of interest" description="Disordered" evidence="8">
    <location>
        <begin position="241"/>
        <end position="312"/>
    </location>
</feature>
<name>A0A8H6T686_9AGAR</name>
<dbReference type="Proteomes" id="UP000636479">
    <property type="component" value="Unassembled WGS sequence"/>
</dbReference>
<evidence type="ECO:0008006" key="11">
    <source>
        <dbReference type="Google" id="ProtNLM"/>
    </source>
</evidence>
<keyword evidence="2" id="KW-0813">Transport</keyword>
<keyword evidence="5" id="KW-0811">Translocation</keyword>
<protein>
    <recommendedName>
        <fullName evidence="11">Nucleoporin nup45</fullName>
    </recommendedName>
</protein>
<dbReference type="PANTHER" id="PTHR13437:SF2">
    <property type="entry name" value="NUCLEOPORIN P58_P45"/>
    <property type="match status" value="1"/>
</dbReference>
<dbReference type="PANTHER" id="PTHR13437">
    <property type="entry name" value="NUCLEOPORIN P58/P45 NUCLEOPORIN-LIKE PROTEIN 1"/>
    <property type="match status" value="1"/>
</dbReference>
<keyword evidence="4" id="KW-0653">Protein transport</keyword>
<keyword evidence="6" id="KW-0906">Nuclear pore complex</keyword>
<dbReference type="Gene3D" id="6.10.140.1350">
    <property type="match status" value="1"/>
</dbReference>
<evidence type="ECO:0000256" key="6">
    <source>
        <dbReference type="ARBA" id="ARBA00023132"/>
    </source>
</evidence>
<organism evidence="9 10">
    <name type="scientific">Mycena indigotica</name>
    <dbReference type="NCBI Taxonomy" id="2126181"/>
    <lineage>
        <taxon>Eukaryota</taxon>
        <taxon>Fungi</taxon>
        <taxon>Dikarya</taxon>
        <taxon>Basidiomycota</taxon>
        <taxon>Agaricomycotina</taxon>
        <taxon>Agaricomycetes</taxon>
        <taxon>Agaricomycetidae</taxon>
        <taxon>Agaricales</taxon>
        <taxon>Marasmiineae</taxon>
        <taxon>Mycenaceae</taxon>
        <taxon>Mycena</taxon>
    </lineage>
</organism>
<evidence type="ECO:0000256" key="7">
    <source>
        <dbReference type="ARBA" id="ARBA00023242"/>
    </source>
</evidence>
<keyword evidence="7" id="KW-0539">Nucleus</keyword>
<dbReference type="RefSeq" id="XP_037224646.1">
    <property type="nucleotide sequence ID" value="XM_037359551.1"/>
</dbReference>
<dbReference type="OrthoDB" id="2538017at2759"/>
<evidence type="ECO:0000256" key="3">
    <source>
        <dbReference type="ARBA" id="ARBA00022816"/>
    </source>
</evidence>
<keyword evidence="10" id="KW-1185">Reference proteome</keyword>
<accession>A0A8H6T686</accession>
<dbReference type="GeneID" id="59342067"/>
<dbReference type="InterPro" id="IPR024882">
    <property type="entry name" value="NUP58/p45/49"/>
</dbReference>
<evidence type="ECO:0000313" key="9">
    <source>
        <dbReference type="EMBL" id="KAF7312538.1"/>
    </source>
</evidence>
<feature type="compositionally biased region" description="Low complexity" evidence="8">
    <location>
        <begin position="515"/>
        <end position="525"/>
    </location>
</feature>
<feature type="compositionally biased region" description="Polar residues" evidence="8">
    <location>
        <begin position="263"/>
        <end position="290"/>
    </location>
</feature>
<evidence type="ECO:0000256" key="1">
    <source>
        <dbReference type="ARBA" id="ARBA00004567"/>
    </source>
</evidence>
<evidence type="ECO:0000313" key="10">
    <source>
        <dbReference type="Proteomes" id="UP000636479"/>
    </source>
</evidence>
<comment type="caution">
    <text evidence="9">The sequence shown here is derived from an EMBL/GenBank/DDBJ whole genome shotgun (WGS) entry which is preliminary data.</text>
</comment>
<dbReference type="Pfam" id="PF13634">
    <property type="entry name" value="Nucleoporin_FG"/>
    <property type="match status" value="2"/>
</dbReference>
<evidence type="ECO:0000256" key="4">
    <source>
        <dbReference type="ARBA" id="ARBA00022927"/>
    </source>
</evidence>
<comment type="subcellular location">
    <subcellularLocation>
        <location evidence="1">Nucleus</location>
        <location evidence="1">Nuclear pore complex</location>
    </subcellularLocation>
</comment>
<dbReference type="GO" id="GO:0051028">
    <property type="term" value="P:mRNA transport"/>
    <property type="evidence" value="ECO:0007669"/>
    <property type="project" value="UniProtKB-KW"/>
</dbReference>
<dbReference type="EMBL" id="JACAZF010000002">
    <property type="protein sequence ID" value="KAF7312538.1"/>
    <property type="molecule type" value="Genomic_DNA"/>
</dbReference>
<evidence type="ECO:0000256" key="8">
    <source>
        <dbReference type="SAM" id="MobiDB-lite"/>
    </source>
</evidence>
<feature type="compositionally biased region" description="Polar residues" evidence="8">
    <location>
        <begin position="40"/>
        <end position="58"/>
    </location>
</feature>
<keyword evidence="3" id="KW-0509">mRNA transport</keyword>